<reference evidence="2 3" key="1">
    <citation type="submission" date="2018-08" db="EMBL/GenBank/DDBJ databases">
        <title>Bacillus chawlae sp. nov., Bacillus glennii sp. nov., and Bacillus saganii sp. nov. Isolated from the Vehicle Assembly Building at Kennedy Space Center where the Viking Spacecraft were Assembled.</title>
        <authorList>
            <person name="Seuylemezian A."/>
            <person name="Vaishampayan P."/>
        </authorList>
    </citation>
    <scope>NUCLEOTIDE SEQUENCE [LARGE SCALE GENOMIC DNA]</scope>
    <source>
        <strain evidence="2 3">V44-8</strain>
    </source>
</reference>
<evidence type="ECO:0000313" key="2">
    <source>
        <dbReference type="EMBL" id="RFU62089.1"/>
    </source>
</evidence>
<comment type="caution">
    <text evidence="2">The sequence shown here is derived from an EMBL/GenBank/DDBJ whole genome shotgun (WGS) entry which is preliminary data.</text>
</comment>
<dbReference type="EMBL" id="QVTD01000011">
    <property type="protein sequence ID" value="RFU62089.1"/>
    <property type="molecule type" value="Genomic_DNA"/>
</dbReference>
<keyword evidence="3" id="KW-1185">Reference proteome</keyword>
<sequence>MGKLLSFSLELIRIVVLGVILLIGLAVLEQYIYEMFGIQNISWGYVQAANLILFFLIYRSKWQFSGWFKSRKNTNPLPQGLVKGLMIISILLLIAAAV</sequence>
<evidence type="ECO:0000256" key="1">
    <source>
        <dbReference type="SAM" id="Phobius"/>
    </source>
</evidence>
<dbReference type="RefSeq" id="WP_117323547.1">
    <property type="nucleotide sequence ID" value="NZ_QVTD01000011.1"/>
</dbReference>
<gene>
    <name evidence="2" type="ORF">D0466_16025</name>
</gene>
<protein>
    <recommendedName>
        <fullName evidence="4">CPBP family intramembrane metalloprotease</fullName>
    </recommendedName>
</protein>
<name>A0A372LA47_9BACI</name>
<evidence type="ECO:0000313" key="3">
    <source>
        <dbReference type="Proteomes" id="UP000262939"/>
    </source>
</evidence>
<dbReference type="AlphaFoldDB" id="A0A372LA47"/>
<feature type="transmembrane region" description="Helical" evidence="1">
    <location>
        <begin position="38"/>
        <end position="59"/>
    </location>
</feature>
<keyword evidence="1" id="KW-0472">Membrane</keyword>
<keyword evidence="1" id="KW-0812">Transmembrane</keyword>
<dbReference type="Proteomes" id="UP000262939">
    <property type="component" value="Unassembled WGS sequence"/>
</dbReference>
<dbReference type="OrthoDB" id="2428268at2"/>
<feature type="transmembrane region" description="Helical" evidence="1">
    <location>
        <begin position="12"/>
        <end position="32"/>
    </location>
</feature>
<keyword evidence="1" id="KW-1133">Transmembrane helix</keyword>
<organism evidence="2 3">
    <name type="scientific">Peribacillus glennii</name>
    <dbReference type="NCBI Taxonomy" id="2303991"/>
    <lineage>
        <taxon>Bacteria</taxon>
        <taxon>Bacillati</taxon>
        <taxon>Bacillota</taxon>
        <taxon>Bacilli</taxon>
        <taxon>Bacillales</taxon>
        <taxon>Bacillaceae</taxon>
        <taxon>Peribacillus</taxon>
    </lineage>
</organism>
<accession>A0A372LA47</accession>
<feature type="transmembrane region" description="Helical" evidence="1">
    <location>
        <begin position="80"/>
        <end position="97"/>
    </location>
</feature>
<evidence type="ECO:0008006" key="4">
    <source>
        <dbReference type="Google" id="ProtNLM"/>
    </source>
</evidence>
<proteinExistence type="predicted"/>